<dbReference type="Gene3D" id="1.25.40.10">
    <property type="entry name" value="Tetratricopeptide repeat domain"/>
    <property type="match status" value="1"/>
</dbReference>
<dbReference type="Proteomes" id="UP000199705">
    <property type="component" value="Unassembled WGS sequence"/>
</dbReference>
<dbReference type="GO" id="GO:0017004">
    <property type="term" value="P:cytochrome complex assembly"/>
    <property type="evidence" value="ECO:0007669"/>
    <property type="project" value="UniProtKB-KW"/>
</dbReference>
<comment type="subcellular location">
    <subcellularLocation>
        <location evidence="1">Cell envelope</location>
    </subcellularLocation>
</comment>
<evidence type="ECO:0000313" key="7">
    <source>
        <dbReference type="EMBL" id="SDI13673.1"/>
    </source>
</evidence>
<evidence type="ECO:0000256" key="2">
    <source>
        <dbReference type="ARBA" id="ARBA00022748"/>
    </source>
</evidence>
<accession>A0A1G8I478</accession>
<dbReference type="InterPro" id="IPR013766">
    <property type="entry name" value="Thioredoxin_domain"/>
</dbReference>
<dbReference type="PROSITE" id="PS00194">
    <property type="entry name" value="THIOREDOXIN_1"/>
    <property type="match status" value="1"/>
</dbReference>
<dbReference type="GO" id="GO:0016209">
    <property type="term" value="F:antioxidant activity"/>
    <property type="evidence" value="ECO:0007669"/>
    <property type="project" value="InterPro"/>
</dbReference>
<feature type="chain" id="PRO_5011701367" evidence="5">
    <location>
        <begin position="26"/>
        <end position="509"/>
    </location>
</feature>
<dbReference type="STRING" id="551996.SAMN05192573_116120"/>
<keyword evidence="4" id="KW-0676">Redox-active center</keyword>
<evidence type="ECO:0000259" key="6">
    <source>
        <dbReference type="PROSITE" id="PS51352"/>
    </source>
</evidence>
<keyword evidence="5" id="KW-0732">Signal</keyword>
<dbReference type="RefSeq" id="WP_091173491.1">
    <property type="nucleotide sequence ID" value="NZ_FNCG01000016.1"/>
</dbReference>
<dbReference type="PANTHER" id="PTHR42852:SF6">
    <property type="entry name" value="THIOL:DISULFIDE INTERCHANGE PROTEIN DSBE"/>
    <property type="match status" value="1"/>
</dbReference>
<evidence type="ECO:0000256" key="3">
    <source>
        <dbReference type="ARBA" id="ARBA00023157"/>
    </source>
</evidence>
<dbReference type="SUPFAM" id="SSF48452">
    <property type="entry name" value="TPR-like"/>
    <property type="match status" value="1"/>
</dbReference>
<organism evidence="7 8">
    <name type="scientific">Mucilaginibacter gossypii</name>
    <dbReference type="NCBI Taxonomy" id="551996"/>
    <lineage>
        <taxon>Bacteria</taxon>
        <taxon>Pseudomonadati</taxon>
        <taxon>Bacteroidota</taxon>
        <taxon>Sphingobacteriia</taxon>
        <taxon>Sphingobacteriales</taxon>
        <taxon>Sphingobacteriaceae</taxon>
        <taxon>Mucilaginibacter</taxon>
    </lineage>
</organism>
<evidence type="ECO:0000313" key="8">
    <source>
        <dbReference type="Proteomes" id="UP000199705"/>
    </source>
</evidence>
<sequence>MKNMLKYPLSVILLFILSAIDPACAQKKISKSADSAARVKALEIKKFQEAVEATPDSLKAHDAYIGKAGIYNPALIIQYDKWMKQYPQKANIPLAIGEAFYNREMPQAKKYLLKVTEIAPNIAKVWYMLAFDADRWGHDTQASEYMKKASIADTTDASYAYYYAETLKKHDPNLYKQKVLDIVKRFPGNERGAQGLYWLAERAVDTADKIGYFEQLHSLYPPKKSEWSNAGMQSLWGVYIITDPEKALSLATEIGNYQNWKPLRLFTENVIAERKLAANQDYRGAATLLAQVKPPRYPDISDFYSQEQASLQEKTGDVKGAYDTLVKKLAKMPIESTMAITKRYGEKLGKTNDEVQQDIQNIRAGAAVNAYPFELGLYSGKGKLGLKDLKGKVVLLTFWFPGCGPCRREFPHFQKAIDKFKGKNVEYIGINVLPEQDAYVLPFMANTKFSFIPLRGTQDFASKAYGVTGEPENFLIDQNGKIMFRNFSIDENNVHSLEMMISSLLEKRP</sequence>
<dbReference type="InterPro" id="IPR011990">
    <property type="entry name" value="TPR-like_helical_dom_sf"/>
</dbReference>
<evidence type="ECO:0000256" key="4">
    <source>
        <dbReference type="ARBA" id="ARBA00023284"/>
    </source>
</evidence>
<dbReference type="PROSITE" id="PS51352">
    <property type="entry name" value="THIOREDOXIN_2"/>
    <property type="match status" value="1"/>
</dbReference>
<dbReference type="InterPro" id="IPR050553">
    <property type="entry name" value="Thioredoxin_ResA/DsbE_sf"/>
</dbReference>
<name>A0A1G8I478_9SPHI</name>
<feature type="domain" description="Thioredoxin" evidence="6">
    <location>
        <begin position="364"/>
        <end position="506"/>
    </location>
</feature>
<dbReference type="AlphaFoldDB" id="A0A1G8I478"/>
<dbReference type="CDD" id="cd02966">
    <property type="entry name" value="TlpA_like_family"/>
    <property type="match status" value="1"/>
</dbReference>
<gene>
    <name evidence="7" type="ORF">SAMN05192573_116120</name>
</gene>
<dbReference type="GO" id="GO:0016491">
    <property type="term" value="F:oxidoreductase activity"/>
    <property type="evidence" value="ECO:0007669"/>
    <property type="project" value="InterPro"/>
</dbReference>
<protein>
    <submittedName>
        <fullName evidence="7">Peroxiredoxin</fullName>
    </submittedName>
</protein>
<keyword evidence="3" id="KW-1015">Disulfide bond</keyword>
<dbReference type="InterPro" id="IPR000866">
    <property type="entry name" value="AhpC/TSA"/>
</dbReference>
<feature type="signal peptide" evidence="5">
    <location>
        <begin position="1"/>
        <end position="25"/>
    </location>
</feature>
<dbReference type="Gene3D" id="3.40.30.10">
    <property type="entry name" value="Glutaredoxin"/>
    <property type="match status" value="1"/>
</dbReference>
<dbReference type="InterPro" id="IPR017937">
    <property type="entry name" value="Thioredoxin_CS"/>
</dbReference>
<dbReference type="GO" id="GO:0030313">
    <property type="term" value="C:cell envelope"/>
    <property type="evidence" value="ECO:0007669"/>
    <property type="project" value="UniProtKB-SubCell"/>
</dbReference>
<keyword evidence="2" id="KW-0201">Cytochrome c-type biogenesis</keyword>
<dbReference type="Pfam" id="PF00578">
    <property type="entry name" value="AhpC-TSA"/>
    <property type="match status" value="1"/>
</dbReference>
<evidence type="ECO:0000256" key="1">
    <source>
        <dbReference type="ARBA" id="ARBA00004196"/>
    </source>
</evidence>
<dbReference type="EMBL" id="FNCG01000016">
    <property type="protein sequence ID" value="SDI13673.1"/>
    <property type="molecule type" value="Genomic_DNA"/>
</dbReference>
<dbReference type="PANTHER" id="PTHR42852">
    <property type="entry name" value="THIOL:DISULFIDE INTERCHANGE PROTEIN DSBE"/>
    <property type="match status" value="1"/>
</dbReference>
<dbReference type="GO" id="GO:0006950">
    <property type="term" value="P:response to stress"/>
    <property type="evidence" value="ECO:0007669"/>
    <property type="project" value="UniProtKB-ARBA"/>
</dbReference>
<dbReference type="InterPro" id="IPR036249">
    <property type="entry name" value="Thioredoxin-like_sf"/>
</dbReference>
<evidence type="ECO:0000256" key="5">
    <source>
        <dbReference type="SAM" id="SignalP"/>
    </source>
</evidence>
<proteinExistence type="predicted"/>
<dbReference type="SUPFAM" id="SSF52833">
    <property type="entry name" value="Thioredoxin-like"/>
    <property type="match status" value="1"/>
</dbReference>
<keyword evidence="8" id="KW-1185">Reference proteome</keyword>
<reference evidence="8" key="1">
    <citation type="submission" date="2016-10" db="EMBL/GenBank/DDBJ databases">
        <authorList>
            <person name="Varghese N."/>
            <person name="Submissions S."/>
        </authorList>
    </citation>
    <scope>NUCLEOTIDE SEQUENCE [LARGE SCALE GENOMIC DNA]</scope>
    <source>
        <strain evidence="8">Gh-67</strain>
    </source>
</reference>